<dbReference type="Proteomes" id="UP000613177">
    <property type="component" value="Unassembled WGS sequence"/>
</dbReference>
<keyword evidence="3" id="KW-1185">Reference proteome</keyword>
<protein>
    <submittedName>
        <fullName evidence="2">Uncharacterized protein</fullName>
    </submittedName>
</protein>
<evidence type="ECO:0000313" key="3">
    <source>
        <dbReference type="Proteomes" id="UP000613177"/>
    </source>
</evidence>
<feature type="region of interest" description="Disordered" evidence="1">
    <location>
        <begin position="57"/>
        <end position="78"/>
    </location>
</feature>
<feature type="region of interest" description="Disordered" evidence="1">
    <location>
        <begin position="117"/>
        <end position="149"/>
    </location>
</feature>
<sequence>MYTPRGPKDLRRGPKKTDFRKLGLSSYNAKAISELLAIYPEYDNMNILYCNLAASSESRDTENEEVPPKRHTSTNTFRVAKQRKISKTTTIIADLEKLRTGRWNSWRSNFAGRSLSRGRMNEERRLNSKRFENGSRAKDEYDENISKRL</sequence>
<comment type="caution">
    <text evidence="2">The sequence shown here is derived from an EMBL/GenBank/DDBJ whole genome shotgun (WGS) entry which is preliminary data.</text>
</comment>
<organism evidence="2 3">
    <name type="scientific">Thamnidium elegans</name>
    <dbReference type="NCBI Taxonomy" id="101142"/>
    <lineage>
        <taxon>Eukaryota</taxon>
        <taxon>Fungi</taxon>
        <taxon>Fungi incertae sedis</taxon>
        <taxon>Mucoromycota</taxon>
        <taxon>Mucoromycotina</taxon>
        <taxon>Mucoromycetes</taxon>
        <taxon>Mucorales</taxon>
        <taxon>Mucorineae</taxon>
        <taxon>Mucoraceae</taxon>
        <taxon>Thamnidium</taxon>
    </lineage>
</organism>
<feature type="compositionally biased region" description="Basic and acidic residues" evidence="1">
    <location>
        <begin position="119"/>
        <end position="149"/>
    </location>
</feature>
<evidence type="ECO:0000313" key="2">
    <source>
        <dbReference type="EMBL" id="KAG2235441.1"/>
    </source>
</evidence>
<reference evidence="2" key="1">
    <citation type="submission" date="2021-01" db="EMBL/GenBank/DDBJ databases">
        <title>Metabolic potential, ecology and presence of endohyphal bacteria is reflected in genomic diversity of Mucoromycotina.</title>
        <authorList>
            <person name="Muszewska A."/>
            <person name="Okrasinska A."/>
            <person name="Steczkiewicz K."/>
            <person name="Drgas O."/>
            <person name="Orlowska M."/>
            <person name="Perlinska-Lenart U."/>
            <person name="Aleksandrzak-Piekarczyk T."/>
            <person name="Szatraj K."/>
            <person name="Zielenkiewicz U."/>
            <person name="Pilsyk S."/>
            <person name="Malc E."/>
            <person name="Mieczkowski P."/>
            <person name="Kruszewska J.S."/>
            <person name="Biernat P."/>
            <person name="Pawlowska J."/>
        </authorList>
    </citation>
    <scope>NUCLEOTIDE SEQUENCE</scope>
    <source>
        <strain evidence="2">WA0000018081</strain>
    </source>
</reference>
<proteinExistence type="predicted"/>
<dbReference type="AlphaFoldDB" id="A0A8H7SW00"/>
<evidence type="ECO:0000256" key="1">
    <source>
        <dbReference type="SAM" id="MobiDB-lite"/>
    </source>
</evidence>
<accession>A0A8H7SW00</accession>
<gene>
    <name evidence="2" type="ORF">INT48_005791</name>
</gene>
<dbReference type="EMBL" id="JAEPRE010000033">
    <property type="protein sequence ID" value="KAG2235441.1"/>
    <property type="molecule type" value="Genomic_DNA"/>
</dbReference>
<name>A0A8H7SW00_9FUNG</name>